<protein>
    <recommendedName>
        <fullName evidence="1">non-specific serine/threonine protein kinase</fullName>
        <ecNumber evidence="1">2.7.11.1</ecNumber>
    </recommendedName>
</protein>
<evidence type="ECO:0000256" key="6">
    <source>
        <dbReference type="ARBA" id="ARBA00022840"/>
    </source>
</evidence>
<feature type="compositionally biased region" description="Polar residues" evidence="9">
    <location>
        <begin position="218"/>
        <end position="233"/>
    </location>
</feature>
<evidence type="ECO:0000313" key="12">
    <source>
        <dbReference type="Proteomes" id="UP001454036"/>
    </source>
</evidence>
<keyword evidence="11" id="KW-0812">Transmembrane</keyword>
<evidence type="ECO:0000256" key="8">
    <source>
        <dbReference type="ARBA" id="ARBA00048679"/>
    </source>
</evidence>
<keyword evidence="3" id="KW-0808">Transferase</keyword>
<evidence type="ECO:0000256" key="7">
    <source>
        <dbReference type="ARBA" id="ARBA00047899"/>
    </source>
</evidence>
<feature type="region of interest" description="Disordered" evidence="9">
    <location>
        <begin position="214"/>
        <end position="233"/>
    </location>
</feature>
<reference evidence="11 12" key="1">
    <citation type="submission" date="2024-01" db="EMBL/GenBank/DDBJ databases">
        <title>The complete chloroplast genome sequence of Lithospermum erythrorhizon: insights into the phylogenetic relationship among Boraginaceae species and the maternal lineages of purple gromwells.</title>
        <authorList>
            <person name="Okada T."/>
            <person name="Watanabe K."/>
        </authorList>
    </citation>
    <scope>NUCLEOTIDE SEQUENCE [LARGE SCALE GENOMIC DNA]</scope>
</reference>
<evidence type="ECO:0000256" key="2">
    <source>
        <dbReference type="ARBA" id="ARBA00022527"/>
    </source>
</evidence>
<dbReference type="GO" id="GO:0004674">
    <property type="term" value="F:protein serine/threonine kinase activity"/>
    <property type="evidence" value="ECO:0007669"/>
    <property type="project" value="UniProtKB-KW"/>
</dbReference>
<comment type="catalytic activity">
    <reaction evidence="7">
        <text>L-threonyl-[protein] + ATP = O-phospho-L-threonyl-[protein] + ADP + H(+)</text>
        <dbReference type="Rhea" id="RHEA:46608"/>
        <dbReference type="Rhea" id="RHEA-COMP:11060"/>
        <dbReference type="Rhea" id="RHEA-COMP:11605"/>
        <dbReference type="ChEBI" id="CHEBI:15378"/>
        <dbReference type="ChEBI" id="CHEBI:30013"/>
        <dbReference type="ChEBI" id="CHEBI:30616"/>
        <dbReference type="ChEBI" id="CHEBI:61977"/>
        <dbReference type="ChEBI" id="CHEBI:456216"/>
        <dbReference type="EC" id="2.7.11.1"/>
    </reaction>
</comment>
<dbReference type="Pfam" id="PF11883">
    <property type="entry name" value="DUF3403"/>
    <property type="match status" value="1"/>
</dbReference>
<evidence type="ECO:0000256" key="9">
    <source>
        <dbReference type="SAM" id="MobiDB-lite"/>
    </source>
</evidence>
<keyword evidence="2" id="KW-0723">Serine/threonine-protein kinase</keyword>
<dbReference type="PANTHER" id="PTHR27006">
    <property type="entry name" value="PROMASTIGOTE SURFACE ANTIGEN PROTEIN PSA"/>
    <property type="match status" value="1"/>
</dbReference>
<evidence type="ECO:0000313" key="11">
    <source>
        <dbReference type="EMBL" id="GAA0160708.1"/>
    </source>
</evidence>
<comment type="catalytic activity">
    <reaction evidence="8">
        <text>L-seryl-[protein] + ATP = O-phospho-L-seryl-[protein] + ADP + H(+)</text>
        <dbReference type="Rhea" id="RHEA:17989"/>
        <dbReference type="Rhea" id="RHEA-COMP:9863"/>
        <dbReference type="Rhea" id="RHEA-COMP:11604"/>
        <dbReference type="ChEBI" id="CHEBI:15378"/>
        <dbReference type="ChEBI" id="CHEBI:29999"/>
        <dbReference type="ChEBI" id="CHEBI:30616"/>
        <dbReference type="ChEBI" id="CHEBI:83421"/>
        <dbReference type="ChEBI" id="CHEBI:456216"/>
        <dbReference type="EC" id="2.7.11.1"/>
    </reaction>
</comment>
<keyword evidence="12" id="KW-1185">Reference proteome</keyword>
<feature type="domain" description="Protein kinase" evidence="10">
    <location>
        <begin position="1"/>
        <end position="198"/>
    </location>
</feature>
<keyword evidence="11" id="KW-0472">Membrane</keyword>
<dbReference type="PROSITE" id="PS50011">
    <property type="entry name" value="PROTEIN_KINASE_DOM"/>
    <property type="match status" value="1"/>
</dbReference>
<dbReference type="EMBL" id="BAABME010020538">
    <property type="protein sequence ID" value="GAA0160708.1"/>
    <property type="molecule type" value="Genomic_DNA"/>
</dbReference>
<keyword evidence="5" id="KW-0418">Kinase</keyword>
<evidence type="ECO:0000256" key="4">
    <source>
        <dbReference type="ARBA" id="ARBA00022741"/>
    </source>
</evidence>
<dbReference type="AlphaFoldDB" id="A0AAV3QBZ9"/>
<proteinExistence type="predicted"/>
<dbReference type="PROSITE" id="PS00108">
    <property type="entry name" value="PROTEIN_KINASE_ST"/>
    <property type="match status" value="1"/>
</dbReference>
<dbReference type="Proteomes" id="UP001454036">
    <property type="component" value="Unassembled WGS sequence"/>
</dbReference>
<keyword evidence="4" id="KW-0547">Nucleotide-binding</keyword>
<keyword evidence="6" id="KW-0067">ATP-binding</keyword>
<evidence type="ECO:0000256" key="5">
    <source>
        <dbReference type="ARBA" id="ARBA00022777"/>
    </source>
</evidence>
<name>A0AAV3QBZ9_LITER</name>
<dbReference type="PANTHER" id="PTHR27006:SF587">
    <property type="entry name" value="RECEPTOR-LIKE SERINE_THREONINE-PROTEIN KINASE"/>
    <property type="match status" value="1"/>
</dbReference>
<evidence type="ECO:0000256" key="3">
    <source>
        <dbReference type="ARBA" id="ARBA00022679"/>
    </source>
</evidence>
<keyword evidence="11" id="KW-0675">Receptor</keyword>
<dbReference type="SUPFAM" id="SSF56112">
    <property type="entry name" value="Protein kinase-like (PK-like)"/>
    <property type="match status" value="1"/>
</dbReference>
<evidence type="ECO:0000259" key="10">
    <source>
        <dbReference type="PROSITE" id="PS50011"/>
    </source>
</evidence>
<dbReference type="SMART" id="SM00220">
    <property type="entry name" value="S_TKc"/>
    <property type="match status" value="1"/>
</dbReference>
<dbReference type="InterPro" id="IPR008271">
    <property type="entry name" value="Ser/Thr_kinase_AS"/>
</dbReference>
<dbReference type="GO" id="GO:0005524">
    <property type="term" value="F:ATP binding"/>
    <property type="evidence" value="ECO:0007669"/>
    <property type="project" value="UniProtKB-KW"/>
</dbReference>
<dbReference type="Gene3D" id="1.10.510.10">
    <property type="entry name" value="Transferase(Phosphotransferase) domain 1"/>
    <property type="match status" value="1"/>
</dbReference>
<comment type="caution">
    <text evidence="11">The sequence shown here is derived from an EMBL/GenBank/DDBJ whole genome shotgun (WGS) entry which is preliminary data.</text>
</comment>
<accession>A0AAV3QBZ9</accession>
<sequence length="233" mass="27013">MITNSSSSEISIHLLIFRNWDFVFGSNHSRRLLVWRRRYSIINRIFRGLLYLHHDSKLRIIHQDLKASNVLLDNEMKPTISDFGMAQTFGEEQLTTRILKVVGTYGYMALEYVTDGIYSMESDVFSFGVLVLEIVSGKRFNQFRHPDHDFNLLGHAWQLSLEGKAPELIDPLMADSFPISKMLDTESAVLPQPKRPRFFTERYFNETDSLLAERWTPDRSTSTQSTNTTIEGR</sequence>
<dbReference type="EC" id="2.7.11.1" evidence="1"/>
<dbReference type="Pfam" id="PF00069">
    <property type="entry name" value="Pkinase"/>
    <property type="match status" value="1"/>
</dbReference>
<evidence type="ECO:0000256" key="1">
    <source>
        <dbReference type="ARBA" id="ARBA00012513"/>
    </source>
</evidence>
<dbReference type="InterPro" id="IPR011009">
    <property type="entry name" value="Kinase-like_dom_sf"/>
</dbReference>
<dbReference type="InterPro" id="IPR000719">
    <property type="entry name" value="Prot_kinase_dom"/>
</dbReference>
<organism evidence="11 12">
    <name type="scientific">Lithospermum erythrorhizon</name>
    <name type="common">Purple gromwell</name>
    <name type="synonym">Lithospermum officinale var. erythrorhizon</name>
    <dbReference type="NCBI Taxonomy" id="34254"/>
    <lineage>
        <taxon>Eukaryota</taxon>
        <taxon>Viridiplantae</taxon>
        <taxon>Streptophyta</taxon>
        <taxon>Embryophyta</taxon>
        <taxon>Tracheophyta</taxon>
        <taxon>Spermatophyta</taxon>
        <taxon>Magnoliopsida</taxon>
        <taxon>eudicotyledons</taxon>
        <taxon>Gunneridae</taxon>
        <taxon>Pentapetalae</taxon>
        <taxon>asterids</taxon>
        <taxon>lamiids</taxon>
        <taxon>Boraginales</taxon>
        <taxon>Boraginaceae</taxon>
        <taxon>Boraginoideae</taxon>
        <taxon>Lithospermeae</taxon>
        <taxon>Lithospermum</taxon>
    </lineage>
</organism>
<dbReference type="InterPro" id="IPR021820">
    <property type="entry name" value="S-locus_recpt_kinase_C"/>
</dbReference>
<dbReference type="FunFam" id="1.10.510.10:FF:001023">
    <property type="entry name" value="Os07g0541700 protein"/>
    <property type="match status" value="1"/>
</dbReference>
<gene>
    <name evidence="11" type="ORF">LIER_39090</name>
</gene>